<reference evidence="4" key="1">
    <citation type="submission" date="2020-04" db="EMBL/GenBank/DDBJ databases">
        <title>Draft genome resource of the tomato pathogen Pseudocercospora fuligena.</title>
        <authorList>
            <person name="Zaccaron A."/>
        </authorList>
    </citation>
    <scope>NUCLEOTIDE SEQUENCE</scope>
    <source>
        <strain evidence="4">PF001</strain>
    </source>
</reference>
<dbReference type="OrthoDB" id="1673781at2759"/>
<feature type="domain" description="Ubiquitin-like" evidence="3">
    <location>
        <begin position="224"/>
        <end position="308"/>
    </location>
</feature>
<feature type="compositionally biased region" description="Basic and acidic residues" evidence="1">
    <location>
        <begin position="447"/>
        <end position="458"/>
    </location>
</feature>
<sequence>MSFGFSVGDFIAALELVGTVVASLRESGGAKSQFRELLQELYTLETALLKVKQLDFEEEQRAEFIALTQAACRCQVTITEFWKRTKKWQKHLGPGGESSTFPAAWMKVRWALFKSEEVARFKADIAAHSQSILVLLAAMQMQRLDLQHQANKASFAGLRDMFQQTIENCYQKLEQISTAVGGTFVQGQKMLHRTAMIFRTNIQIFQVVCAIQTRLDDLPPQIERQQPVYMIDALGKVSPFHLEFVRSAEAFRAVLKSNFQKVPSGLRKIHNGEFIIHDAANGRPIDLTRDWDTCFMPGQRIDMRMVFRWHSRRRDACPSCGFRGERNKELQDSECKSCGLTFHRLVQTVKDSEAFPTQSGTGAEPSKALVQHHAMILADTTADEAVRLAPTTAFDESDDVKYYRRVRMVQWKRHRAWETPTPGAQRAQRDRTGDVIEELTQQEDDNESTKDEQDRDEERDNAVAYFGEDVDFSTFEQILEMDDDIEREFSREVILGSLETCRITFNNIKDYIEMPELDVGRITGTAHYLKGVSNSMGLTKCYECAIEIQAAKYYCEGFTDEETRVWLRKQCDVYEPLLEEARRKLFAFYKVDTV</sequence>
<dbReference type="Gene3D" id="1.20.120.160">
    <property type="entry name" value="HPT domain"/>
    <property type="match status" value="1"/>
</dbReference>
<dbReference type="AlphaFoldDB" id="A0A8H6RGM4"/>
<evidence type="ECO:0000259" key="3">
    <source>
        <dbReference type="Pfam" id="PF22893"/>
    </source>
</evidence>
<protein>
    <submittedName>
        <fullName evidence="4">Multistep phosphorelay regulator 1</fullName>
    </submittedName>
</protein>
<evidence type="ECO:0000256" key="1">
    <source>
        <dbReference type="SAM" id="MobiDB-lite"/>
    </source>
</evidence>
<evidence type="ECO:0000313" key="4">
    <source>
        <dbReference type="EMBL" id="KAF7191184.1"/>
    </source>
</evidence>
<dbReference type="Pfam" id="PF17111">
    <property type="entry name" value="PigL_N"/>
    <property type="match status" value="1"/>
</dbReference>
<dbReference type="Proteomes" id="UP000660729">
    <property type="component" value="Unassembled WGS sequence"/>
</dbReference>
<dbReference type="PANTHER" id="PTHR38886:SF1">
    <property type="entry name" value="NACHT-NTPASE AND P-LOOP NTPASES N-TERMINAL DOMAIN-CONTAINING PROTEIN"/>
    <property type="match status" value="1"/>
</dbReference>
<feature type="region of interest" description="Disordered" evidence="1">
    <location>
        <begin position="438"/>
        <end position="458"/>
    </location>
</feature>
<proteinExistence type="predicted"/>
<feature type="domain" description="Azaphilone pigments biosynthesis cluster protein L N-terminal" evidence="2">
    <location>
        <begin position="28"/>
        <end position="184"/>
    </location>
</feature>
<evidence type="ECO:0000259" key="2">
    <source>
        <dbReference type="Pfam" id="PF17111"/>
    </source>
</evidence>
<name>A0A8H6RGM4_9PEZI</name>
<dbReference type="GO" id="GO:0000160">
    <property type="term" value="P:phosphorelay signal transduction system"/>
    <property type="evidence" value="ECO:0007669"/>
    <property type="project" value="InterPro"/>
</dbReference>
<dbReference type="PANTHER" id="PTHR38886">
    <property type="entry name" value="SESA DOMAIN-CONTAINING PROTEIN"/>
    <property type="match status" value="1"/>
</dbReference>
<dbReference type="Pfam" id="PF22893">
    <property type="entry name" value="ULD_2"/>
    <property type="match status" value="1"/>
</dbReference>
<dbReference type="EMBL" id="JABCIY010000160">
    <property type="protein sequence ID" value="KAF7191184.1"/>
    <property type="molecule type" value="Genomic_DNA"/>
</dbReference>
<dbReference type="SUPFAM" id="SSF47226">
    <property type="entry name" value="Histidine-containing phosphotransfer domain, HPT domain"/>
    <property type="match status" value="1"/>
</dbReference>
<comment type="caution">
    <text evidence="4">The sequence shown here is derived from an EMBL/GenBank/DDBJ whole genome shotgun (WGS) entry which is preliminary data.</text>
</comment>
<keyword evidence="5" id="KW-1185">Reference proteome</keyword>
<dbReference type="InterPro" id="IPR031348">
    <property type="entry name" value="PigL_N"/>
</dbReference>
<dbReference type="InterPro" id="IPR036641">
    <property type="entry name" value="HPT_dom_sf"/>
</dbReference>
<gene>
    <name evidence="4" type="ORF">HII31_07544</name>
</gene>
<organism evidence="4 5">
    <name type="scientific">Pseudocercospora fuligena</name>
    <dbReference type="NCBI Taxonomy" id="685502"/>
    <lineage>
        <taxon>Eukaryota</taxon>
        <taxon>Fungi</taxon>
        <taxon>Dikarya</taxon>
        <taxon>Ascomycota</taxon>
        <taxon>Pezizomycotina</taxon>
        <taxon>Dothideomycetes</taxon>
        <taxon>Dothideomycetidae</taxon>
        <taxon>Mycosphaerellales</taxon>
        <taxon>Mycosphaerellaceae</taxon>
        <taxon>Pseudocercospora</taxon>
    </lineage>
</organism>
<accession>A0A8H6RGM4</accession>
<dbReference type="InterPro" id="IPR054464">
    <property type="entry name" value="ULD_fung"/>
</dbReference>
<evidence type="ECO:0000313" key="5">
    <source>
        <dbReference type="Proteomes" id="UP000660729"/>
    </source>
</evidence>